<gene>
    <name evidence="1" type="ORF">CLLU_25180</name>
</gene>
<dbReference type="OrthoDB" id="1650869at2"/>
<accession>A0A2T0BJH6</accession>
<dbReference type="AlphaFoldDB" id="A0A2T0BJH6"/>
<protein>
    <submittedName>
        <fullName evidence="1">Uncharacterized protein</fullName>
    </submittedName>
</protein>
<evidence type="ECO:0000313" key="1">
    <source>
        <dbReference type="EMBL" id="PRR84040.1"/>
    </source>
</evidence>
<reference evidence="1 2" key="1">
    <citation type="submission" date="2018-03" db="EMBL/GenBank/DDBJ databases">
        <title>Genome sequence of Clostridium luticellarii DSM 29923.</title>
        <authorList>
            <person name="Poehlein A."/>
            <person name="Daniel R."/>
        </authorList>
    </citation>
    <scope>NUCLEOTIDE SEQUENCE [LARGE SCALE GENOMIC DNA]</scope>
    <source>
        <strain evidence="1 2">DSM 29923</strain>
    </source>
</reference>
<comment type="caution">
    <text evidence="1">The sequence shown here is derived from an EMBL/GenBank/DDBJ whole genome shotgun (WGS) entry which is preliminary data.</text>
</comment>
<proteinExistence type="predicted"/>
<sequence length="124" mass="14424">MYEEDYIKRLIKSIGQMAVAIVAGRDAVQSNIKLDKFNISISEDGLLEMMVRKYVSAGKINEAQDMIIEAIKSHRSKQNYNIALLFYEKINKWDKNKLSKCNFSKQKIIEGLKNIKEDYSSFHR</sequence>
<dbReference type="InterPro" id="IPR045507">
    <property type="entry name" value="DUF6483"/>
</dbReference>
<dbReference type="EMBL" id="PVXP01000041">
    <property type="protein sequence ID" value="PRR84040.1"/>
    <property type="molecule type" value="Genomic_DNA"/>
</dbReference>
<evidence type="ECO:0000313" key="2">
    <source>
        <dbReference type="Proteomes" id="UP000237798"/>
    </source>
</evidence>
<dbReference type="Proteomes" id="UP000237798">
    <property type="component" value="Unassembled WGS sequence"/>
</dbReference>
<name>A0A2T0BJH6_9CLOT</name>
<keyword evidence="2" id="KW-1185">Reference proteome</keyword>
<dbReference type="Pfam" id="PF20092">
    <property type="entry name" value="DUF6483"/>
    <property type="match status" value="1"/>
</dbReference>
<dbReference type="RefSeq" id="WP_106010123.1">
    <property type="nucleotide sequence ID" value="NZ_JALCPJ010000030.1"/>
</dbReference>
<organism evidence="1 2">
    <name type="scientific">Clostridium luticellarii</name>
    <dbReference type="NCBI Taxonomy" id="1691940"/>
    <lineage>
        <taxon>Bacteria</taxon>
        <taxon>Bacillati</taxon>
        <taxon>Bacillota</taxon>
        <taxon>Clostridia</taxon>
        <taxon>Eubacteriales</taxon>
        <taxon>Clostridiaceae</taxon>
        <taxon>Clostridium</taxon>
    </lineage>
</organism>